<evidence type="ECO:0000256" key="2">
    <source>
        <dbReference type="ARBA" id="ARBA00022840"/>
    </source>
</evidence>
<dbReference type="PANTHER" id="PTHR24346:SF110">
    <property type="entry name" value="NON-SPECIFIC SERINE_THREONINE PROTEIN KINASE"/>
    <property type="match status" value="1"/>
</dbReference>
<feature type="binding site" evidence="3">
    <location>
        <position position="68"/>
    </location>
    <ligand>
        <name>ATP</name>
        <dbReference type="ChEBI" id="CHEBI:30616"/>
    </ligand>
</feature>
<feature type="region of interest" description="Disordered" evidence="4">
    <location>
        <begin position="387"/>
        <end position="419"/>
    </location>
</feature>
<feature type="compositionally biased region" description="Polar residues" evidence="4">
    <location>
        <begin position="483"/>
        <end position="511"/>
    </location>
</feature>
<dbReference type="AlphaFoldDB" id="A0A8H4XHW8"/>
<dbReference type="GO" id="GO:0004674">
    <property type="term" value="F:protein serine/threonine kinase activity"/>
    <property type="evidence" value="ECO:0007669"/>
    <property type="project" value="TreeGrafter"/>
</dbReference>
<organism evidence="6 7">
    <name type="scientific">Fusarium zealandicum</name>
    <dbReference type="NCBI Taxonomy" id="1053134"/>
    <lineage>
        <taxon>Eukaryota</taxon>
        <taxon>Fungi</taxon>
        <taxon>Dikarya</taxon>
        <taxon>Ascomycota</taxon>
        <taxon>Pezizomycotina</taxon>
        <taxon>Sordariomycetes</taxon>
        <taxon>Hypocreomycetidae</taxon>
        <taxon>Hypocreales</taxon>
        <taxon>Nectriaceae</taxon>
        <taxon>Fusarium</taxon>
        <taxon>Fusarium staphyleae species complex</taxon>
    </lineage>
</organism>
<dbReference type="InterPro" id="IPR008271">
    <property type="entry name" value="Ser/Thr_kinase_AS"/>
</dbReference>
<feature type="compositionally biased region" description="Basic and acidic residues" evidence="4">
    <location>
        <begin position="400"/>
        <end position="419"/>
    </location>
</feature>
<dbReference type="SMART" id="SM00220">
    <property type="entry name" value="S_TKc"/>
    <property type="match status" value="1"/>
</dbReference>
<evidence type="ECO:0000259" key="5">
    <source>
        <dbReference type="PROSITE" id="PS50011"/>
    </source>
</evidence>
<evidence type="ECO:0000256" key="3">
    <source>
        <dbReference type="PROSITE-ProRule" id="PRU10141"/>
    </source>
</evidence>
<keyword evidence="2 3" id="KW-0067">ATP-binding</keyword>
<dbReference type="GO" id="GO:0035556">
    <property type="term" value="P:intracellular signal transduction"/>
    <property type="evidence" value="ECO:0007669"/>
    <property type="project" value="TreeGrafter"/>
</dbReference>
<dbReference type="SUPFAM" id="SSF56112">
    <property type="entry name" value="Protein kinase-like (PK-like)"/>
    <property type="match status" value="1"/>
</dbReference>
<feature type="compositionally biased region" description="Basic and acidic residues" evidence="4">
    <location>
        <begin position="445"/>
        <end position="458"/>
    </location>
</feature>
<dbReference type="InterPro" id="IPR011009">
    <property type="entry name" value="Kinase-like_dom_sf"/>
</dbReference>
<reference evidence="6" key="1">
    <citation type="journal article" date="2020" name="BMC Genomics">
        <title>Correction to: Identification and distribution of gene clusters required for synthesis of sphingolipid metabolism inhibitors in diverse species of the filamentous fungus Fusarium.</title>
        <authorList>
            <person name="Kim H.S."/>
            <person name="Lohmar J.M."/>
            <person name="Busman M."/>
            <person name="Brown D.W."/>
            <person name="Naumann T.A."/>
            <person name="Divon H.H."/>
            <person name="Lysoe E."/>
            <person name="Uhlig S."/>
            <person name="Proctor R.H."/>
        </authorList>
    </citation>
    <scope>NUCLEOTIDE SEQUENCE</scope>
    <source>
        <strain evidence="6">NRRL 22465</strain>
    </source>
</reference>
<dbReference type="FunFam" id="1.10.510.10:FF:000434">
    <property type="entry name" value="Serine/threonine protein kinase"/>
    <property type="match status" value="1"/>
</dbReference>
<feature type="compositionally biased region" description="Low complexity" evidence="4">
    <location>
        <begin position="790"/>
        <end position="804"/>
    </location>
</feature>
<feature type="compositionally biased region" description="Pro residues" evidence="4">
    <location>
        <begin position="746"/>
        <end position="755"/>
    </location>
</feature>
<feature type="region of interest" description="Disordered" evidence="4">
    <location>
        <begin position="537"/>
        <end position="856"/>
    </location>
</feature>
<reference evidence="6" key="2">
    <citation type="submission" date="2020-05" db="EMBL/GenBank/DDBJ databases">
        <authorList>
            <person name="Kim H.-S."/>
            <person name="Proctor R.H."/>
            <person name="Brown D.W."/>
        </authorList>
    </citation>
    <scope>NUCLEOTIDE SEQUENCE</scope>
    <source>
        <strain evidence="6">NRRL 22465</strain>
    </source>
</reference>
<dbReference type="Proteomes" id="UP000635477">
    <property type="component" value="Unassembled WGS sequence"/>
</dbReference>
<dbReference type="GO" id="GO:0005524">
    <property type="term" value="F:ATP binding"/>
    <property type="evidence" value="ECO:0007669"/>
    <property type="project" value="UniProtKB-UniRule"/>
</dbReference>
<evidence type="ECO:0000313" key="6">
    <source>
        <dbReference type="EMBL" id="KAF4975872.1"/>
    </source>
</evidence>
<dbReference type="EMBL" id="JABEYC010000592">
    <property type="protein sequence ID" value="KAF4975872.1"/>
    <property type="molecule type" value="Genomic_DNA"/>
</dbReference>
<dbReference type="OrthoDB" id="942095at2759"/>
<dbReference type="PROSITE" id="PS50011">
    <property type="entry name" value="PROTEIN_KINASE_DOM"/>
    <property type="match status" value="1"/>
</dbReference>
<feature type="compositionally biased region" description="Low complexity" evidence="4">
    <location>
        <begin position="661"/>
        <end position="671"/>
    </location>
</feature>
<proteinExistence type="predicted"/>
<dbReference type="PROSITE" id="PS00108">
    <property type="entry name" value="PROTEIN_KINASE_ST"/>
    <property type="match status" value="1"/>
</dbReference>
<dbReference type="InterPro" id="IPR017441">
    <property type="entry name" value="Protein_kinase_ATP_BS"/>
</dbReference>
<feature type="compositionally biased region" description="Basic residues" evidence="4">
    <location>
        <begin position="699"/>
        <end position="710"/>
    </location>
</feature>
<evidence type="ECO:0000256" key="4">
    <source>
        <dbReference type="SAM" id="MobiDB-lite"/>
    </source>
</evidence>
<feature type="compositionally biased region" description="Polar residues" evidence="4">
    <location>
        <begin position="562"/>
        <end position="585"/>
    </location>
</feature>
<keyword evidence="7" id="KW-1185">Reference proteome</keyword>
<feature type="compositionally biased region" description="Polar residues" evidence="4">
    <location>
        <begin position="604"/>
        <end position="615"/>
    </location>
</feature>
<accession>A0A8H4XHW8</accession>
<dbReference type="Gene3D" id="1.10.510.10">
    <property type="entry name" value="Transferase(Phosphotransferase) domain 1"/>
    <property type="match status" value="1"/>
</dbReference>
<feature type="region of interest" description="Disordered" evidence="4">
    <location>
        <begin position="437"/>
        <end position="522"/>
    </location>
</feature>
<dbReference type="CDD" id="cd14003">
    <property type="entry name" value="STKc_AMPK-like"/>
    <property type="match status" value="1"/>
</dbReference>
<protein>
    <recommendedName>
        <fullName evidence="5">Protein kinase domain-containing protein</fullName>
    </recommendedName>
</protein>
<name>A0A8H4XHW8_9HYPO</name>
<evidence type="ECO:0000256" key="1">
    <source>
        <dbReference type="ARBA" id="ARBA00022741"/>
    </source>
</evidence>
<dbReference type="PANTHER" id="PTHR24346">
    <property type="entry name" value="MAP/MICROTUBULE AFFINITY-REGULATING KINASE"/>
    <property type="match status" value="1"/>
</dbReference>
<dbReference type="GO" id="GO:0005737">
    <property type="term" value="C:cytoplasm"/>
    <property type="evidence" value="ECO:0007669"/>
    <property type="project" value="TreeGrafter"/>
</dbReference>
<sequence length="883" mass="97303">MQALKGQAEQVRKAKLARSYQELLDEFASKDLKSVGSYTLGRLIGKGSFGKVYLASHKLTNGSKVVLKSANRGDSNLAREIHHHRQFIHPHIARLYEVIVTENMVWMVLEYCSGDELYNHLLENGPLAIPKVQKIFTQLVGAVCYVHNHSCVHRDLKLENILFDKHENVKLVDFGFTREYEGRTNHLQTFCGTICYSAPEMLKGEKYAGEKVDVWSLGVILYALLCGELPFDDDDDNVTRNKILTEEPKFPEHLPPNAVPLIKALLAKRPLLRPSLPDILANPFLAEHAPTQRAILDVQQSPPFSTPLEKDCLQRMRSAGVNIDAVIESVLSQKCDTLAGWWALLLEKEHRKMQRREIRRKEREVESRSIRRLSAASSRLERMAPVLHEVGEDNGTARHLRLDHSGPSRSRGRSERRSAHYVDYVVSDLPQLLEVGKEPGAANSDGDHPPPPVDKDSIRSVSTSRQRRPIPPPKEGVIRSARSRGSTLHLVTTSDALGSNDSTQDTEQSGQEKTKRKPSQAIISHWKNWTHWFMENATRRRRGHERRTSRSTPDLHKKEDSATSSKDGSSRPQTSKYPTSSSPGVQPTAGLPKGVVANGHATRAHQTGPSAQRTVSGGLATPTQPPRIATQSYKRQSLSPSPMTPRSTVRRPSAGLRGRKSTSSSVSSVRSMPHHHHSHSKASSTSSAASFSTSMSKTPRQRVHSPHHSVKVLPATPTGGSFPSNIRLVRATPPPLSIFNEGMPSGGPPAAPGSPNPFTSGIQFAKRKRNLFKGPTLNFAGPSQGQRNPGSGSHSRSASASGLGRRSGEITIQEEDEGSGEEEEDVEEVDAFSPVIGGPGEKIEEQIFEENEPQPKLEQSAVIFTEKQLGIKPPTSTPVQKTS</sequence>
<feature type="compositionally biased region" description="Acidic residues" evidence="4">
    <location>
        <begin position="812"/>
        <end position="830"/>
    </location>
</feature>
<gene>
    <name evidence="6" type="ORF">FZEAL_7395</name>
</gene>
<dbReference type="Pfam" id="PF00069">
    <property type="entry name" value="Pkinase"/>
    <property type="match status" value="1"/>
</dbReference>
<feature type="compositionally biased region" description="Basic residues" evidence="4">
    <location>
        <begin position="539"/>
        <end position="549"/>
    </location>
</feature>
<feature type="compositionally biased region" description="Polar residues" evidence="4">
    <location>
        <begin position="629"/>
        <end position="647"/>
    </location>
</feature>
<comment type="caution">
    <text evidence="6">The sequence shown here is derived from an EMBL/GenBank/DDBJ whole genome shotgun (WGS) entry which is preliminary data.</text>
</comment>
<dbReference type="InterPro" id="IPR000719">
    <property type="entry name" value="Prot_kinase_dom"/>
</dbReference>
<keyword evidence="1 3" id="KW-0547">Nucleotide-binding</keyword>
<feature type="compositionally biased region" description="Low complexity" evidence="4">
    <location>
        <begin position="681"/>
        <end position="697"/>
    </location>
</feature>
<evidence type="ECO:0000313" key="7">
    <source>
        <dbReference type="Proteomes" id="UP000635477"/>
    </source>
</evidence>
<feature type="domain" description="Protein kinase" evidence="5">
    <location>
        <begin position="38"/>
        <end position="285"/>
    </location>
</feature>
<dbReference type="PROSITE" id="PS00107">
    <property type="entry name" value="PROTEIN_KINASE_ATP"/>
    <property type="match status" value="1"/>
</dbReference>